<evidence type="ECO:0000313" key="4">
    <source>
        <dbReference type="Proteomes" id="UP000315082"/>
    </source>
</evidence>
<keyword evidence="2" id="KW-0732">Signal</keyword>
<feature type="region of interest" description="Disordered" evidence="1">
    <location>
        <begin position="29"/>
        <end position="48"/>
    </location>
</feature>
<sequence precursor="true">MRYLGCLFLAVLLSAAGCSGELGVEETPIDPAAEAPVAEGAGSTSENP</sequence>
<dbReference type="AlphaFoldDB" id="A0A518JSQ1"/>
<feature type="signal peptide" evidence="2">
    <location>
        <begin position="1"/>
        <end position="19"/>
    </location>
</feature>
<dbReference type="RefSeq" id="WP_197452491.1">
    <property type="nucleotide sequence ID" value="NZ_CP036348.1"/>
</dbReference>
<dbReference type="Proteomes" id="UP000315082">
    <property type="component" value="Chromosome"/>
</dbReference>
<feature type="compositionally biased region" description="Low complexity" evidence="1">
    <location>
        <begin position="31"/>
        <end position="42"/>
    </location>
</feature>
<protein>
    <submittedName>
        <fullName evidence="3">Uncharacterized protein</fullName>
    </submittedName>
</protein>
<reference evidence="3 4" key="1">
    <citation type="submission" date="2019-02" db="EMBL/GenBank/DDBJ databases">
        <title>Deep-cultivation of Planctomycetes and their phenomic and genomic characterization uncovers novel biology.</title>
        <authorList>
            <person name="Wiegand S."/>
            <person name="Jogler M."/>
            <person name="Boedeker C."/>
            <person name="Pinto D."/>
            <person name="Vollmers J."/>
            <person name="Rivas-Marin E."/>
            <person name="Kohn T."/>
            <person name="Peeters S.H."/>
            <person name="Heuer A."/>
            <person name="Rast P."/>
            <person name="Oberbeckmann S."/>
            <person name="Bunk B."/>
            <person name="Jeske O."/>
            <person name="Meyerdierks A."/>
            <person name="Storesund J.E."/>
            <person name="Kallscheuer N."/>
            <person name="Luecker S."/>
            <person name="Lage O.M."/>
            <person name="Pohl T."/>
            <person name="Merkel B.J."/>
            <person name="Hornburger P."/>
            <person name="Mueller R.-W."/>
            <person name="Bruemmer F."/>
            <person name="Labrenz M."/>
            <person name="Spormann A.M."/>
            <person name="Op den Camp H."/>
            <person name="Overmann J."/>
            <person name="Amann R."/>
            <person name="Jetten M.S.M."/>
            <person name="Mascher T."/>
            <person name="Medema M.H."/>
            <person name="Devos D.P."/>
            <person name="Kaster A.-K."/>
            <person name="Ovreas L."/>
            <person name="Rohde M."/>
            <person name="Galperin M.Y."/>
            <person name="Jogler C."/>
        </authorList>
    </citation>
    <scope>NUCLEOTIDE SEQUENCE [LARGE SCALE GENOMIC DNA]</scope>
    <source>
        <strain evidence="3 4">Poly24</strain>
    </source>
</reference>
<proteinExistence type="predicted"/>
<gene>
    <name evidence="3" type="ORF">Poly24_22790</name>
</gene>
<name>A0A518JSQ1_9BACT</name>
<dbReference type="KEGG" id="rcf:Poly24_22790"/>
<evidence type="ECO:0000256" key="1">
    <source>
        <dbReference type="SAM" id="MobiDB-lite"/>
    </source>
</evidence>
<accession>A0A518JSQ1</accession>
<organism evidence="3 4">
    <name type="scientific">Rosistilla carotiformis</name>
    <dbReference type="NCBI Taxonomy" id="2528017"/>
    <lineage>
        <taxon>Bacteria</taxon>
        <taxon>Pseudomonadati</taxon>
        <taxon>Planctomycetota</taxon>
        <taxon>Planctomycetia</taxon>
        <taxon>Pirellulales</taxon>
        <taxon>Pirellulaceae</taxon>
        <taxon>Rosistilla</taxon>
    </lineage>
</organism>
<feature type="chain" id="PRO_5021718383" evidence="2">
    <location>
        <begin position="20"/>
        <end position="48"/>
    </location>
</feature>
<evidence type="ECO:0000256" key="2">
    <source>
        <dbReference type="SAM" id="SignalP"/>
    </source>
</evidence>
<evidence type="ECO:0000313" key="3">
    <source>
        <dbReference type="EMBL" id="QDV68569.1"/>
    </source>
</evidence>
<keyword evidence="4" id="KW-1185">Reference proteome</keyword>
<dbReference type="EMBL" id="CP036348">
    <property type="protein sequence ID" value="QDV68569.1"/>
    <property type="molecule type" value="Genomic_DNA"/>
</dbReference>
<dbReference type="PROSITE" id="PS51257">
    <property type="entry name" value="PROKAR_LIPOPROTEIN"/>
    <property type="match status" value="1"/>
</dbReference>